<comment type="caution">
    <text evidence="1">The sequence shown here is derived from an EMBL/GenBank/DDBJ whole genome shotgun (WGS) entry which is preliminary data.</text>
</comment>
<organism evidence="1 2">
    <name type="scientific">Irpex rosettiformis</name>
    <dbReference type="NCBI Taxonomy" id="378272"/>
    <lineage>
        <taxon>Eukaryota</taxon>
        <taxon>Fungi</taxon>
        <taxon>Dikarya</taxon>
        <taxon>Basidiomycota</taxon>
        <taxon>Agaricomycotina</taxon>
        <taxon>Agaricomycetes</taxon>
        <taxon>Polyporales</taxon>
        <taxon>Irpicaceae</taxon>
        <taxon>Irpex</taxon>
    </lineage>
</organism>
<proteinExistence type="predicted"/>
<sequence>MDYFASDFEWSAIMKSKLKQVFGIENFRLCQEGVCNANMDSRDIICVMPTGGGKSLTYQLPAIMSRGCTIVISPLISLMTDQILHLREYGVVAVMFASATSSAEVNDINRRLDNMARAPAQNPDDIRLCYVTPEKMAQSKSFLSRMQKLADAGKLARIVIDEAHCISEQGHDFRSVKHNLSTCKKFWPQVPILALSATCPPAVLRDILKILGLKPIFNGQSVIIAANGTDIAIGTVYFTSPLYRKNLHYKVLSKPSSSAQHIKEITEYILDNHPYDTGIIYCFSQKEAEAVSGALRKESKDKIKTGVYHADVTSGAKARLHDQWRRGDVKVVCATIAFGLGIDKSDVRFVIHHTKSLDGFYQESGRAGRDGGDADCLLYYRPQDGQTLSGCTVTESASKARLHEMQRFAQNLDQCRKVHFAKYFSASAQLDTASWSTLDEDAMTPCGHCDNCTRAPETVDRKRDVTLDAWQILTIVEAVRKERGQVTLSRLADMARGIFSTTGRGRKVKTLDKDAVVRETVKLSKEHASWLCVQLLLDGYLKETWVRTAYGVNVYLELGNNHPRLTDRSFEDVKSNKGTRIYCSFLIKTRKSSRKQTNNDGVTNSEDGPSSPLSKRQSTKRKRKLPSPPSTDDTDEDPVVLSDNGSSFGAKNIPERIMRLTESSDDESVEWSHNLRGSPTRKKPRRERSRKLVPRVKEVIELSSD</sequence>
<dbReference type="Proteomes" id="UP001055072">
    <property type="component" value="Unassembled WGS sequence"/>
</dbReference>
<dbReference type="EMBL" id="MU274912">
    <property type="protein sequence ID" value="KAI0088956.1"/>
    <property type="molecule type" value="Genomic_DNA"/>
</dbReference>
<protein>
    <submittedName>
        <fullName evidence="1">P-loop containing nucleoside triphosphate hydrolase protein</fullName>
    </submittedName>
</protein>
<evidence type="ECO:0000313" key="1">
    <source>
        <dbReference type="EMBL" id="KAI0088956.1"/>
    </source>
</evidence>
<accession>A0ACB8U3V3</accession>
<reference evidence="1" key="1">
    <citation type="journal article" date="2021" name="Environ. Microbiol.">
        <title>Gene family expansions and transcriptome signatures uncover fungal adaptations to wood decay.</title>
        <authorList>
            <person name="Hage H."/>
            <person name="Miyauchi S."/>
            <person name="Viragh M."/>
            <person name="Drula E."/>
            <person name="Min B."/>
            <person name="Chaduli D."/>
            <person name="Navarro D."/>
            <person name="Favel A."/>
            <person name="Norest M."/>
            <person name="Lesage-Meessen L."/>
            <person name="Balint B."/>
            <person name="Merenyi Z."/>
            <person name="de Eugenio L."/>
            <person name="Morin E."/>
            <person name="Martinez A.T."/>
            <person name="Baldrian P."/>
            <person name="Stursova M."/>
            <person name="Martinez M.J."/>
            <person name="Novotny C."/>
            <person name="Magnuson J.K."/>
            <person name="Spatafora J.W."/>
            <person name="Maurice S."/>
            <person name="Pangilinan J."/>
            <person name="Andreopoulos W."/>
            <person name="LaButti K."/>
            <person name="Hundley H."/>
            <person name="Na H."/>
            <person name="Kuo A."/>
            <person name="Barry K."/>
            <person name="Lipzen A."/>
            <person name="Henrissat B."/>
            <person name="Riley R."/>
            <person name="Ahrendt S."/>
            <person name="Nagy L.G."/>
            <person name="Grigoriev I.V."/>
            <person name="Martin F."/>
            <person name="Rosso M.N."/>
        </authorList>
    </citation>
    <scope>NUCLEOTIDE SEQUENCE</scope>
    <source>
        <strain evidence="1">CBS 384.51</strain>
    </source>
</reference>
<name>A0ACB8U3V3_9APHY</name>
<keyword evidence="2" id="KW-1185">Reference proteome</keyword>
<keyword evidence="1" id="KW-0378">Hydrolase</keyword>
<evidence type="ECO:0000313" key="2">
    <source>
        <dbReference type="Proteomes" id="UP001055072"/>
    </source>
</evidence>
<gene>
    <name evidence="1" type="ORF">BDY19DRAFT_890304</name>
</gene>